<dbReference type="Proteomes" id="UP000315295">
    <property type="component" value="Unassembled WGS sequence"/>
</dbReference>
<accession>A0A540LNE8</accession>
<dbReference type="EMBL" id="VIEB01000518">
    <property type="protein sequence ID" value="TQD88016.1"/>
    <property type="molecule type" value="Genomic_DNA"/>
</dbReference>
<sequence length="125" mass="14204">MFFLPHQPLPTFPLLRRRRPPISHPHLLLSSGYHIHVSSSDLPSLSTPLTTPLLTNLVDPAFNPSSSFQMRPWQQEEEDGGESRPVIGQVQRCSQGFHRKEHEGFGVGPTDRLKGDLGRFHIKEY</sequence>
<organism evidence="2 3">
    <name type="scientific">Malus baccata</name>
    <name type="common">Siberian crab apple</name>
    <name type="synonym">Pyrus baccata</name>
    <dbReference type="NCBI Taxonomy" id="106549"/>
    <lineage>
        <taxon>Eukaryota</taxon>
        <taxon>Viridiplantae</taxon>
        <taxon>Streptophyta</taxon>
        <taxon>Embryophyta</taxon>
        <taxon>Tracheophyta</taxon>
        <taxon>Spermatophyta</taxon>
        <taxon>Magnoliopsida</taxon>
        <taxon>eudicotyledons</taxon>
        <taxon>Gunneridae</taxon>
        <taxon>Pentapetalae</taxon>
        <taxon>rosids</taxon>
        <taxon>fabids</taxon>
        <taxon>Rosales</taxon>
        <taxon>Rosaceae</taxon>
        <taxon>Amygdaloideae</taxon>
        <taxon>Maleae</taxon>
        <taxon>Malus</taxon>
    </lineage>
</organism>
<gene>
    <name evidence="2" type="ORF">C1H46_026439</name>
</gene>
<evidence type="ECO:0000313" key="2">
    <source>
        <dbReference type="EMBL" id="TQD88016.1"/>
    </source>
</evidence>
<protein>
    <submittedName>
        <fullName evidence="2">Uncharacterized protein</fullName>
    </submittedName>
</protein>
<feature type="region of interest" description="Disordered" evidence="1">
    <location>
        <begin position="65"/>
        <end position="88"/>
    </location>
</feature>
<dbReference type="AlphaFoldDB" id="A0A540LNE8"/>
<reference evidence="2 3" key="1">
    <citation type="journal article" date="2019" name="G3 (Bethesda)">
        <title>Sequencing of a Wild Apple (Malus baccata) Genome Unravels the Differences Between Cultivated and Wild Apple Species Regarding Disease Resistance and Cold Tolerance.</title>
        <authorList>
            <person name="Chen X."/>
        </authorList>
    </citation>
    <scope>NUCLEOTIDE SEQUENCE [LARGE SCALE GENOMIC DNA]</scope>
    <source>
        <strain evidence="3">cv. Shandingzi</strain>
        <tissue evidence="2">Leaves</tissue>
    </source>
</reference>
<proteinExistence type="predicted"/>
<evidence type="ECO:0000256" key="1">
    <source>
        <dbReference type="SAM" id="MobiDB-lite"/>
    </source>
</evidence>
<comment type="caution">
    <text evidence="2">The sequence shown here is derived from an EMBL/GenBank/DDBJ whole genome shotgun (WGS) entry which is preliminary data.</text>
</comment>
<keyword evidence="3" id="KW-1185">Reference proteome</keyword>
<name>A0A540LNE8_MALBA</name>
<evidence type="ECO:0000313" key="3">
    <source>
        <dbReference type="Proteomes" id="UP000315295"/>
    </source>
</evidence>